<dbReference type="EMBL" id="CAJGYM010000001">
    <property type="protein sequence ID" value="CAD6184443.1"/>
    <property type="molecule type" value="Genomic_DNA"/>
</dbReference>
<evidence type="ECO:0000259" key="1">
    <source>
        <dbReference type="Pfam" id="PF14681"/>
    </source>
</evidence>
<name>A0A8S1GPD8_9PELO</name>
<sequence>MVISPLDGVAKLAKTRVERKRIKLTASDTPNEGNWAERDRQSYASGSYVKSYVHGMLNGESNFALDKDLERLKQCGWLAVIPKTNQIEELQTILKDRETSHPDFVFYADRLMRIVIEEGLNRLPFSEKTVVTPSGVKYNGIQFARGNCGVSVCRSGEAMEIALRQCCRSIRIGKVLLGEEQRILYARLMSDISQRRILILYPTISTGITTCRAIRALKDVGVSEENMYLITLFITPAGVKRICSNYPELTIITSDVTTEFPHSFAMKYYGTD</sequence>
<evidence type="ECO:0000313" key="3">
    <source>
        <dbReference type="Proteomes" id="UP000835052"/>
    </source>
</evidence>
<dbReference type="Proteomes" id="UP000835052">
    <property type="component" value="Unassembled WGS sequence"/>
</dbReference>
<evidence type="ECO:0000313" key="2">
    <source>
        <dbReference type="EMBL" id="CAD6184443.1"/>
    </source>
</evidence>
<dbReference type="SUPFAM" id="SSF53271">
    <property type="entry name" value="PRTase-like"/>
    <property type="match status" value="1"/>
</dbReference>
<comment type="caution">
    <text evidence="2">The sequence shown here is derived from an EMBL/GenBank/DDBJ whole genome shotgun (WGS) entry which is preliminary data.</text>
</comment>
<dbReference type="OrthoDB" id="106623at2759"/>
<protein>
    <recommendedName>
        <fullName evidence="1">Phosphoribosyltransferase domain-containing protein</fullName>
    </recommendedName>
</protein>
<dbReference type="InterPro" id="IPR029057">
    <property type="entry name" value="PRTase-like"/>
</dbReference>
<keyword evidence="3" id="KW-1185">Reference proteome</keyword>
<reference evidence="2" key="1">
    <citation type="submission" date="2020-10" db="EMBL/GenBank/DDBJ databases">
        <authorList>
            <person name="Kikuchi T."/>
        </authorList>
    </citation>
    <scope>NUCLEOTIDE SEQUENCE</scope>
    <source>
        <strain evidence="2">NKZ352</strain>
    </source>
</reference>
<dbReference type="AlphaFoldDB" id="A0A8S1GPD8"/>
<gene>
    <name evidence="2" type="ORF">CAUJ_LOCUS362</name>
</gene>
<feature type="domain" description="Phosphoribosyltransferase" evidence="1">
    <location>
        <begin position="82"/>
        <end position="258"/>
    </location>
</feature>
<proteinExistence type="predicted"/>
<dbReference type="CDD" id="cd06223">
    <property type="entry name" value="PRTases_typeI"/>
    <property type="match status" value="1"/>
</dbReference>
<dbReference type="FunFam" id="3.40.50.2020:FF:000090">
    <property type="entry name" value="Protein CBG07940"/>
    <property type="match status" value="1"/>
</dbReference>
<dbReference type="Gene3D" id="3.40.50.2020">
    <property type="match status" value="1"/>
</dbReference>
<organism evidence="2 3">
    <name type="scientific">Caenorhabditis auriculariae</name>
    <dbReference type="NCBI Taxonomy" id="2777116"/>
    <lineage>
        <taxon>Eukaryota</taxon>
        <taxon>Metazoa</taxon>
        <taxon>Ecdysozoa</taxon>
        <taxon>Nematoda</taxon>
        <taxon>Chromadorea</taxon>
        <taxon>Rhabditida</taxon>
        <taxon>Rhabditina</taxon>
        <taxon>Rhabditomorpha</taxon>
        <taxon>Rhabditoidea</taxon>
        <taxon>Rhabditidae</taxon>
        <taxon>Peloderinae</taxon>
        <taxon>Caenorhabditis</taxon>
    </lineage>
</organism>
<dbReference type="InterPro" id="IPR000836">
    <property type="entry name" value="PRTase_dom"/>
</dbReference>
<dbReference type="Pfam" id="PF14681">
    <property type="entry name" value="UPRTase"/>
    <property type="match status" value="1"/>
</dbReference>
<accession>A0A8S1GPD8</accession>